<keyword evidence="2" id="KW-0472">Membrane</keyword>
<keyword evidence="4" id="KW-1185">Reference proteome</keyword>
<evidence type="ECO:0000256" key="2">
    <source>
        <dbReference type="SAM" id="Phobius"/>
    </source>
</evidence>
<feature type="region of interest" description="Disordered" evidence="1">
    <location>
        <begin position="75"/>
        <end position="98"/>
    </location>
</feature>
<reference evidence="3 4" key="1">
    <citation type="submission" date="2018-02" db="EMBL/GenBank/DDBJ databases">
        <title>The genomes of Aspergillus section Nigri reveals drivers in fungal speciation.</title>
        <authorList>
            <consortium name="DOE Joint Genome Institute"/>
            <person name="Vesth T.C."/>
            <person name="Nybo J."/>
            <person name="Theobald S."/>
            <person name="Brandl J."/>
            <person name="Frisvad J.C."/>
            <person name="Nielsen K.F."/>
            <person name="Lyhne E.K."/>
            <person name="Kogle M.E."/>
            <person name="Kuo A."/>
            <person name="Riley R."/>
            <person name="Clum A."/>
            <person name="Nolan M."/>
            <person name="Lipzen A."/>
            <person name="Salamov A."/>
            <person name="Henrissat B."/>
            <person name="Wiebenga A."/>
            <person name="De vries R.P."/>
            <person name="Grigoriev I.V."/>
            <person name="Mortensen U.H."/>
            <person name="Andersen M.R."/>
            <person name="Baker S.E."/>
        </authorList>
    </citation>
    <scope>NUCLEOTIDE SEQUENCE [LARGE SCALE GENOMIC DNA]</scope>
    <source>
        <strain evidence="3 4">CBS 115571</strain>
    </source>
</reference>
<name>A0A2V5I9S5_ASPV1</name>
<feature type="transmembrane region" description="Helical" evidence="2">
    <location>
        <begin position="26"/>
        <end position="44"/>
    </location>
</feature>
<protein>
    <submittedName>
        <fullName evidence="3">Uncharacterized protein</fullName>
    </submittedName>
</protein>
<evidence type="ECO:0000256" key="1">
    <source>
        <dbReference type="SAM" id="MobiDB-lite"/>
    </source>
</evidence>
<dbReference type="Proteomes" id="UP000249829">
    <property type="component" value="Unassembled WGS sequence"/>
</dbReference>
<organism evidence="3 4">
    <name type="scientific">Aspergillus violaceofuscus (strain CBS 115571)</name>
    <dbReference type="NCBI Taxonomy" id="1450538"/>
    <lineage>
        <taxon>Eukaryota</taxon>
        <taxon>Fungi</taxon>
        <taxon>Dikarya</taxon>
        <taxon>Ascomycota</taxon>
        <taxon>Pezizomycotina</taxon>
        <taxon>Eurotiomycetes</taxon>
        <taxon>Eurotiomycetidae</taxon>
        <taxon>Eurotiales</taxon>
        <taxon>Aspergillaceae</taxon>
        <taxon>Aspergillus</taxon>
    </lineage>
</organism>
<evidence type="ECO:0000313" key="4">
    <source>
        <dbReference type="Proteomes" id="UP000249829"/>
    </source>
</evidence>
<evidence type="ECO:0000313" key="3">
    <source>
        <dbReference type="EMBL" id="PYI16376.1"/>
    </source>
</evidence>
<dbReference type="EMBL" id="KZ825170">
    <property type="protein sequence ID" value="PYI16376.1"/>
    <property type="molecule type" value="Genomic_DNA"/>
</dbReference>
<accession>A0A2V5I9S5</accession>
<keyword evidence="2" id="KW-1133">Transmembrane helix</keyword>
<keyword evidence="2" id="KW-0812">Transmembrane</keyword>
<gene>
    <name evidence="3" type="ORF">BO99DRAFT_226217</name>
</gene>
<proteinExistence type="predicted"/>
<sequence>MNLGKLGMPEGECLAVWAGLPQGNTIVVLVLAICHLPFAICHLARNWRGERKGWGTIEPYWCVCWWFGVPDGPRAEQPDETPWGLEGLEGLDTRDERD</sequence>
<dbReference type="AlphaFoldDB" id="A0A2V5I9S5"/>